<keyword evidence="1" id="KW-1133">Transmembrane helix</keyword>
<feature type="transmembrane region" description="Helical" evidence="1">
    <location>
        <begin position="201"/>
        <end position="219"/>
    </location>
</feature>
<gene>
    <name evidence="2" type="ORF">SAMN04487910_0811</name>
</gene>
<keyword evidence="1" id="KW-0472">Membrane</keyword>
<feature type="transmembrane region" description="Helical" evidence="1">
    <location>
        <begin position="108"/>
        <end position="129"/>
    </location>
</feature>
<reference evidence="3" key="1">
    <citation type="submission" date="2016-10" db="EMBL/GenBank/DDBJ databases">
        <authorList>
            <person name="Varghese N."/>
            <person name="Submissions S."/>
        </authorList>
    </citation>
    <scope>NUCLEOTIDE SEQUENCE [LARGE SCALE GENOMIC DNA]</scope>
    <source>
        <strain evidence="3">DSM 25232 / NCIMB 14723 / 92V</strain>
    </source>
</reference>
<feature type="transmembrane region" description="Helical" evidence="1">
    <location>
        <begin position="54"/>
        <end position="72"/>
    </location>
</feature>
<feature type="transmembrane region" description="Helical" evidence="1">
    <location>
        <begin position="173"/>
        <end position="195"/>
    </location>
</feature>
<protein>
    <recommendedName>
        <fullName evidence="4">YhhN-like protein</fullName>
    </recommendedName>
</protein>
<keyword evidence="3" id="KW-1185">Reference proteome</keyword>
<dbReference type="AlphaFoldDB" id="A0A1H7I1G8"/>
<evidence type="ECO:0000256" key="1">
    <source>
        <dbReference type="SAM" id="Phobius"/>
    </source>
</evidence>
<dbReference type="EMBL" id="FOAB01000001">
    <property type="protein sequence ID" value="SEK55677.1"/>
    <property type="molecule type" value="Genomic_DNA"/>
</dbReference>
<name>A0A1H7I1G8_AQUAM</name>
<proteinExistence type="predicted"/>
<feature type="transmembrane region" description="Helical" evidence="1">
    <location>
        <begin position="141"/>
        <end position="161"/>
    </location>
</feature>
<dbReference type="Proteomes" id="UP000198521">
    <property type="component" value="Unassembled WGS sequence"/>
</dbReference>
<evidence type="ECO:0008006" key="4">
    <source>
        <dbReference type="Google" id="ProtNLM"/>
    </source>
</evidence>
<accession>A0A1H7I1G8</accession>
<organism evidence="2 3">
    <name type="scientific">Aquimarina amphilecti</name>
    <dbReference type="NCBI Taxonomy" id="1038014"/>
    <lineage>
        <taxon>Bacteria</taxon>
        <taxon>Pseudomonadati</taxon>
        <taxon>Bacteroidota</taxon>
        <taxon>Flavobacteriia</taxon>
        <taxon>Flavobacteriales</taxon>
        <taxon>Flavobacteriaceae</taxon>
        <taxon>Aquimarina</taxon>
    </lineage>
</organism>
<evidence type="ECO:0000313" key="3">
    <source>
        <dbReference type="Proteomes" id="UP000198521"/>
    </source>
</evidence>
<feature type="transmembrane region" description="Helical" evidence="1">
    <location>
        <begin position="78"/>
        <end position="96"/>
    </location>
</feature>
<feature type="transmembrane region" description="Helical" evidence="1">
    <location>
        <begin position="31"/>
        <end position="47"/>
    </location>
</feature>
<feature type="transmembrane region" description="Helical" evidence="1">
    <location>
        <begin position="9"/>
        <end position="25"/>
    </location>
</feature>
<evidence type="ECO:0000313" key="2">
    <source>
        <dbReference type="EMBL" id="SEK55677.1"/>
    </source>
</evidence>
<keyword evidence="1" id="KW-0812">Transmembrane</keyword>
<sequence length="234" mass="27128">MKNIKLTNILFYLAFSVVIIIAVFFDRKYLAYALPLTIFSIGTMYLCSVKKINFWYILSLVPMIFCDVLIYTDFRINFSVICILTSLYFIFCTVALRKYLLVKAIKRSTFLSVPILISSALVVYLIYSISQLLFDMVKDAIPEVIVCLFSSTMYILVAYLIYMQDTYKDGLKLIIVSCLCIFIVSLLPINELFYFNNIFTVLINIAHVLSLYIFMEFLLNTAPDKIINKSEKYL</sequence>